<evidence type="ECO:0000256" key="9">
    <source>
        <dbReference type="ARBA" id="ARBA00022701"/>
    </source>
</evidence>
<dbReference type="PANTHER" id="PTHR28200:SF1">
    <property type="entry name" value="DASH COMPLEX SUBUNIT ASK1"/>
    <property type="match status" value="1"/>
</dbReference>
<evidence type="ECO:0000256" key="6">
    <source>
        <dbReference type="ARBA" id="ARBA00022454"/>
    </source>
</evidence>
<keyword evidence="16" id="KW-0137">Centromere</keyword>
<dbReference type="OrthoDB" id="5573898at2759"/>
<evidence type="ECO:0000256" key="7">
    <source>
        <dbReference type="ARBA" id="ARBA00022490"/>
    </source>
</evidence>
<keyword evidence="15" id="KW-0131">Cell cycle</keyword>
<keyword evidence="11" id="KW-0159">Chromosome partition</keyword>
<feature type="compositionally biased region" description="Polar residues" evidence="18">
    <location>
        <begin position="188"/>
        <end position="208"/>
    </location>
</feature>
<evidence type="ECO:0000256" key="1">
    <source>
        <dbReference type="ARBA" id="ARBA00004123"/>
    </source>
</evidence>
<evidence type="ECO:0000256" key="2">
    <source>
        <dbReference type="ARBA" id="ARBA00004186"/>
    </source>
</evidence>
<evidence type="ECO:0000256" key="10">
    <source>
        <dbReference type="ARBA" id="ARBA00022776"/>
    </source>
</evidence>
<feature type="region of interest" description="Disordered" evidence="18">
    <location>
        <begin position="443"/>
        <end position="484"/>
    </location>
</feature>
<feature type="region of interest" description="Disordered" evidence="18">
    <location>
        <begin position="225"/>
        <end position="343"/>
    </location>
</feature>
<reference evidence="19 20" key="1">
    <citation type="submission" date="2018-12" db="EMBL/GenBank/DDBJ databases">
        <authorList>
            <person name="Tiukova I."/>
            <person name="Dainat J."/>
        </authorList>
    </citation>
    <scope>NUCLEOTIDE SEQUENCE [LARGE SCALE GENOMIC DNA]</scope>
</reference>
<feature type="compositionally biased region" description="Polar residues" evidence="18">
    <location>
        <begin position="381"/>
        <end position="400"/>
    </location>
</feature>
<evidence type="ECO:0000256" key="15">
    <source>
        <dbReference type="ARBA" id="ARBA00023306"/>
    </source>
</evidence>
<dbReference type="Pfam" id="PF08655">
    <property type="entry name" value="DASH_Ask1"/>
    <property type="match status" value="1"/>
</dbReference>
<evidence type="ECO:0000256" key="3">
    <source>
        <dbReference type="ARBA" id="ARBA00004629"/>
    </source>
</evidence>
<keyword evidence="8" id="KW-0132">Cell division</keyword>
<dbReference type="STRING" id="13370.A0A448YJH6"/>
<evidence type="ECO:0000256" key="12">
    <source>
        <dbReference type="ARBA" id="ARBA00022838"/>
    </source>
</evidence>
<keyword evidence="7" id="KW-0963">Cytoplasm</keyword>
<dbReference type="InterPro" id="IPR013964">
    <property type="entry name" value="DASH_Ask1"/>
</dbReference>
<feature type="region of interest" description="Disordered" evidence="18">
    <location>
        <begin position="373"/>
        <end position="404"/>
    </location>
</feature>
<keyword evidence="20" id="KW-1185">Reference proteome</keyword>
<dbReference type="GO" id="GO:0044732">
    <property type="term" value="C:mitotic spindle pole body"/>
    <property type="evidence" value="ECO:0007669"/>
    <property type="project" value="TreeGrafter"/>
</dbReference>
<accession>A0A448YJH6</accession>
<protein>
    <recommendedName>
        <fullName evidence="5">DASH complex subunit ASK1</fullName>
    </recommendedName>
    <alternativeName>
        <fullName evidence="17">Outer kinetochore protein ASK1</fullName>
    </alternativeName>
</protein>
<comment type="similarity">
    <text evidence="4">Belongs to the DASH complex ASK1 family.</text>
</comment>
<comment type="subcellular location">
    <subcellularLocation>
        <location evidence="3">Chromosome</location>
        <location evidence="3">Centromere</location>
        <location evidence="3">Kinetochore</location>
    </subcellularLocation>
    <subcellularLocation>
        <location evidence="2">Cytoplasm</location>
        <location evidence="2">Cytoskeleton</location>
        <location evidence="2">Spindle</location>
    </subcellularLocation>
    <subcellularLocation>
        <location evidence="1">Nucleus</location>
    </subcellularLocation>
</comment>
<feature type="region of interest" description="Disordered" evidence="18">
    <location>
        <begin position="1"/>
        <end position="62"/>
    </location>
</feature>
<organism evidence="19 20">
    <name type="scientific">Brettanomyces naardenensis</name>
    <name type="common">Yeast</name>
    <dbReference type="NCBI Taxonomy" id="13370"/>
    <lineage>
        <taxon>Eukaryota</taxon>
        <taxon>Fungi</taxon>
        <taxon>Dikarya</taxon>
        <taxon>Ascomycota</taxon>
        <taxon>Saccharomycotina</taxon>
        <taxon>Pichiomycetes</taxon>
        <taxon>Pichiales</taxon>
        <taxon>Pichiaceae</taxon>
        <taxon>Brettanomyces</taxon>
    </lineage>
</organism>
<feature type="compositionally biased region" description="Polar residues" evidence="18">
    <location>
        <begin position="160"/>
        <end position="178"/>
    </location>
</feature>
<proteinExistence type="inferred from homology"/>
<evidence type="ECO:0000256" key="17">
    <source>
        <dbReference type="ARBA" id="ARBA00029735"/>
    </source>
</evidence>
<keyword evidence="10" id="KW-0498">Mitosis</keyword>
<evidence type="ECO:0000313" key="20">
    <source>
        <dbReference type="Proteomes" id="UP000290900"/>
    </source>
</evidence>
<dbReference type="GO" id="GO:0008608">
    <property type="term" value="P:attachment of spindle microtubules to kinetochore"/>
    <property type="evidence" value="ECO:0007669"/>
    <property type="project" value="InterPro"/>
</dbReference>
<keyword evidence="14" id="KW-0539">Nucleus</keyword>
<dbReference type="GO" id="GO:0005874">
    <property type="term" value="C:microtubule"/>
    <property type="evidence" value="ECO:0007669"/>
    <property type="project" value="UniProtKB-KW"/>
</dbReference>
<sequence length="484" mass="53732">MSEQEESRRGSKKGTITPTTLSTSAAERLRDGEKDTSEGPPRRPIYYSSTATPNSESKQREVDEIDKVERLITLTLQGIDKDLSDCNSVVTDKVHPTVEQYSTDSSMTSSNINHIKEFFENAANVNIVTNMDIQEAERLSPIRQGSGDERNDGPPEVDKSQLNYSTPTATLGTSSASREFNDRYRENFSPSGQQAETTTGDNTNTVSYSEPPADLQHLLGLSHDENTSVSTDGLKLTVTDESTGRILHTNEIEPPRTPPKRKADTVTKLSPSSKRSKYISDLIKQYDSPPWEDPPELQSTRYRSSGSRSRSRSGSRSRPKMKAADDEVRFPRSPKYGGGGKLLRSDRGRKLALDYSKVELTETNPILTVDEPRAHKDDTNVDTSSFEAGNYSLNTSSTFENPPELLTERLDNRLEERGDDKCEGHQEKVDSAAERLKAIEIEFGLDDDDDDELDNPPSLLTERLDRSGGNKKGGRGTSESPFIE</sequence>
<evidence type="ECO:0000256" key="5">
    <source>
        <dbReference type="ARBA" id="ARBA00014520"/>
    </source>
</evidence>
<evidence type="ECO:0000256" key="8">
    <source>
        <dbReference type="ARBA" id="ARBA00022618"/>
    </source>
</evidence>
<feature type="compositionally biased region" description="Acidic residues" evidence="18">
    <location>
        <begin position="443"/>
        <end position="454"/>
    </location>
</feature>
<keyword evidence="12" id="KW-0995">Kinetochore</keyword>
<evidence type="ECO:0000256" key="16">
    <source>
        <dbReference type="ARBA" id="ARBA00023328"/>
    </source>
</evidence>
<dbReference type="EMBL" id="CAACVR010000009">
    <property type="protein sequence ID" value="VEU21092.1"/>
    <property type="molecule type" value="Genomic_DNA"/>
</dbReference>
<feature type="compositionally biased region" description="Polar residues" evidence="18">
    <location>
        <begin position="14"/>
        <end position="25"/>
    </location>
</feature>
<evidence type="ECO:0000256" key="11">
    <source>
        <dbReference type="ARBA" id="ARBA00022829"/>
    </source>
</evidence>
<dbReference type="GO" id="GO:0051301">
    <property type="term" value="P:cell division"/>
    <property type="evidence" value="ECO:0007669"/>
    <property type="project" value="UniProtKB-KW"/>
</dbReference>
<dbReference type="InParanoid" id="A0A448YJH6"/>
<evidence type="ECO:0000256" key="13">
    <source>
        <dbReference type="ARBA" id="ARBA00023212"/>
    </source>
</evidence>
<evidence type="ECO:0000256" key="18">
    <source>
        <dbReference type="SAM" id="MobiDB-lite"/>
    </source>
</evidence>
<name>A0A448YJH6_BRENA</name>
<feature type="compositionally biased region" description="Basic residues" evidence="18">
    <location>
        <begin position="309"/>
        <end position="321"/>
    </location>
</feature>
<feature type="compositionally biased region" description="Polar residues" evidence="18">
    <location>
        <begin position="47"/>
        <end position="56"/>
    </location>
</feature>
<dbReference type="GO" id="GO:0042729">
    <property type="term" value="C:DASH complex"/>
    <property type="evidence" value="ECO:0007669"/>
    <property type="project" value="InterPro"/>
</dbReference>
<feature type="compositionally biased region" description="Basic and acidic residues" evidence="18">
    <location>
        <begin position="27"/>
        <end position="41"/>
    </location>
</feature>
<keyword evidence="13" id="KW-0206">Cytoskeleton</keyword>
<feature type="region of interest" description="Disordered" evidence="18">
    <location>
        <begin position="140"/>
        <end position="211"/>
    </location>
</feature>
<dbReference type="PANTHER" id="PTHR28200">
    <property type="entry name" value="DASH COMPLEX SUBUNIT ASK1"/>
    <property type="match status" value="1"/>
</dbReference>
<keyword evidence="6" id="KW-0158">Chromosome</keyword>
<evidence type="ECO:0000256" key="4">
    <source>
        <dbReference type="ARBA" id="ARBA00010731"/>
    </source>
</evidence>
<evidence type="ECO:0000313" key="19">
    <source>
        <dbReference type="EMBL" id="VEU21092.1"/>
    </source>
</evidence>
<dbReference type="AlphaFoldDB" id="A0A448YJH6"/>
<keyword evidence="9" id="KW-0493">Microtubule</keyword>
<dbReference type="Proteomes" id="UP000290900">
    <property type="component" value="Unassembled WGS sequence"/>
</dbReference>
<gene>
    <name evidence="19" type="ORF">BRENAR_LOCUS1827</name>
</gene>
<feature type="compositionally biased region" description="Basic and acidic residues" evidence="18">
    <location>
        <begin position="140"/>
        <end position="159"/>
    </location>
</feature>
<dbReference type="GO" id="GO:0072686">
    <property type="term" value="C:mitotic spindle"/>
    <property type="evidence" value="ECO:0007669"/>
    <property type="project" value="InterPro"/>
</dbReference>
<evidence type="ECO:0000256" key="14">
    <source>
        <dbReference type="ARBA" id="ARBA00023242"/>
    </source>
</evidence>